<dbReference type="AlphaFoldDB" id="A0AAN0VZU4"/>
<evidence type="ECO:0000313" key="1">
    <source>
        <dbReference type="EMBL" id="AIW22233.1"/>
    </source>
</evidence>
<evidence type="ECO:0000313" key="2">
    <source>
        <dbReference type="Proteomes" id="UP000030081"/>
    </source>
</evidence>
<protein>
    <submittedName>
        <fullName evidence="1">Uncharacterized protein</fullName>
    </submittedName>
</protein>
<organism evidence="1 2">
    <name type="scientific">Vibrio coralliilyticus</name>
    <dbReference type="NCBI Taxonomy" id="190893"/>
    <lineage>
        <taxon>Bacteria</taxon>
        <taxon>Pseudomonadati</taxon>
        <taxon>Pseudomonadota</taxon>
        <taxon>Gammaproteobacteria</taxon>
        <taxon>Vibrionales</taxon>
        <taxon>Vibrionaceae</taxon>
        <taxon>Vibrio</taxon>
    </lineage>
</organism>
<gene>
    <name evidence="1" type="ORF">IX92_21365</name>
</gene>
<dbReference type="EMBL" id="CP009618">
    <property type="protein sequence ID" value="AIW22233.1"/>
    <property type="molecule type" value="Genomic_DNA"/>
</dbReference>
<accession>A0AAN0VZU4</accession>
<proteinExistence type="predicted"/>
<sequence>MRVKSTKPTAGELDIQLYKGLFLQAQFKFLQGSEVYSKLNNGILMLGELFTIFFGVLVFMSPRPFVILPLLLLLAVMYKYNKRHHFVLKPVEVLDDTPVSE</sequence>
<keyword evidence="2" id="KW-1185">Reference proteome</keyword>
<dbReference type="KEGG" id="vcy:IX92_21365"/>
<name>A0AAN0VZU4_9VIBR</name>
<reference evidence="1 2" key="1">
    <citation type="submission" date="2014-10" db="EMBL/GenBank/DDBJ databases">
        <title>The Complete Genome Sequence for the Shellfish Pathogen Vibrio coralliilyticus RE98 Isolated from a Shellfish Hatchery.</title>
        <authorList>
            <person name="Richards G.P."/>
            <person name="Bono J.L."/>
            <person name="Watson M.A."/>
            <person name="Needleman D.S."/>
        </authorList>
    </citation>
    <scope>NUCLEOTIDE SEQUENCE [LARGE SCALE GENOMIC DNA]</scope>
    <source>
        <strain evidence="1 2">RE98</strain>
    </source>
</reference>
<dbReference type="Proteomes" id="UP000030081">
    <property type="component" value="Chromosome 2"/>
</dbReference>